<dbReference type="AlphaFoldDB" id="A0A369IBT9"/>
<keyword evidence="3" id="KW-1185">Reference proteome</keyword>
<sequence length="157" mass="18429">MQQPNDDELFEILDGSATEELRQRHQYWLETDTAYCEYFIELSQLHNDLETIHLESPSMAFENNVIRQWASEKSRSTRTMLAKWVPFVFISMMLILTLVGVSILGETQSTSLWTEQLQSWDQTLNPTLVQQVLLPFNAVLFLLIAERILRKRLNRQP</sequence>
<evidence type="ECO:0000313" key="3">
    <source>
        <dbReference type="Proteomes" id="UP000253141"/>
    </source>
</evidence>
<dbReference type="RefSeq" id="WP_114459706.1">
    <property type="nucleotide sequence ID" value="NZ_QPIW01000002.1"/>
</dbReference>
<dbReference type="Proteomes" id="UP000253141">
    <property type="component" value="Unassembled WGS sequence"/>
</dbReference>
<feature type="transmembrane region" description="Helical" evidence="1">
    <location>
        <begin position="84"/>
        <end position="104"/>
    </location>
</feature>
<dbReference type="OrthoDB" id="960495at2"/>
<keyword evidence="1" id="KW-1133">Transmembrane helix</keyword>
<protein>
    <submittedName>
        <fullName evidence="2">Uncharacterized protein</fullName>
    </submittedName>
</protein>
<accession>A0A369IBT9</accession>
<keyword evidence="1" id="KW-0472">Membrane</keyword>
<organism evidence="2 3">
    <name type="scientific">Runella aurantiaca</name>
    <dbReference type="NCBI Taxonomy" id="2282308"/>
    <lineage>
        <taxon>Bacteria</taxon>
        <taxon>Pseudomonadati</taxon>
        <taxon>Bacteroidota</taxon>
        <taxon>Cytophagia</taxon>
        <taxon>Cytophagales</taxon>
        <taxon>Spirosomataceae</taxon>
        <taxon>Runella</taxon>
    </lineage>
</organism>
<dbReference type="EMBL" id="QPIW01000002">
    <property type="protein sequence ID" value="RDB07118.1"/>
    <property type="molecule type" value="Genomic_DNA"/>
</dbReference>
<proteinExistence type="predicted"/>
<gene>
    <name evidence="2" type="ORF">DVG78_03585</name>
</gene>
<evidence type="ECO:0000256" key="1">
    <source>
        <dbReference type="SAM" id="Phobius"/>
    </source>
</evidence>
<keyword evidence="1" id="KW-0812">Transmembrane</keyword>
<comment type="caution">
    <text evidence="2">The sequence shown here is derived from an EMBL/GenBank/DDBJ whole genome shotgun (WGS) entry which is preliminary data.</text>
</comment>
<name>A0A369IBT9_9BACT</name>
<feature type="transmembrane region" description="Helical" evidence="1">
    <location>
        <begin position="124"/>
        <end position="145"/>
    </location>
</feature>
<evidence type="ECO:0000313" key="2">
    <source>
        <dbReference type="EMBL" id="RDB07118.1"/>
    </source>
</evidence>
<reference evidence="2 3" key="1">
    <citation type="submission" date="2018-07" db="EMBL/GenBank/DDBJ databases">
        <title>Genome analysis of Runella aurantiaca.</title>
        <authorList>
            <person name="Yang X."/>
        </authorList>
    </citation>
    <scope>NUCLEOTIDE SEQUENCE [LARGE SCALE GENOMIC DNA]</scope>
    <source>
        <strain evidence="2 3">YX9</strain>
    </source>
</reference>